<dbReference type="Proteomes" id="UP000001176">
    <property type="component" value="Chromosome"/>
</dbReference>
<dbReference type="AlphaFoldDB" id="A9HMY7"/>
<reference evidence="1 2" key="1">
    <citation type="journal article" date="2009" name="BMC Genomics">
        <title>Complete genome sequence of the sugarcane nitrogen-fixing endophyte Gluconacetobacter diazotrophicus Pal5.</title>
        <authorList>
            <person name="Bertalan M."/>
            <person name="Albano R."/>
            <person name="Padua V."/>
            <person name="Rouws L."/>
            <person name="Rojas C."/>
            <person name="Hemerly A."/>
            <person name="Teixeira K."/>
            <person name="Schwab S."/>
            <person name="Araujo J."/>
            <person name="Oliveira A."/>
            <person name="Franca L."/>
            <person name="Magalhaes V."/>
            <person name="Alqueres S."/>
            <person name="Cardoso A."/>
            <person name="Almeida W."/>
            <person name="Loureiro M.M."/>
            <person name="Nogueira E."/>
            <person name="Cidade D."/>
            <person name="Oliveira D."/>
            <person name="Simao T."/>
            <person name="Macedo J."/>
            <person name="Valadao A."/>
            <person name="Dreschsel M."/>
            <person name="Freitas F."/>
            <person name="Vidal M."/>
            <person name="Guedes H."/>
            <person name="Rodrigues E."/>
            <person name="Meneses C."/>
            <person name="Brioso P."/>
            <person name="Pozzer L."/>
            <person name="Figueiredo D."/>
            <person name="Montano H."/>
            <person name="Junior J."/>
            <person name="Filho G."/>
            <person name="Flores V."/>
            <person name="Ferreira B."/>
            <person name="Branco A."/>
            <person name="Gonzalez P."/>
            <person name="Guillobel H."/>
            <person name="Lemos M."/>
            <person name="Seibel L."/>
            <person name="Macedo J."/>
            <person name="Alves-Ferreira M."/>
            <person name="Sachetto-Martins G."/>
            <person name="Coelho A."/>
            <person name="Santos E."/>
            <person name="Amaral G."/>
            <person name="Neves A."/>
            <person name="Pacheco A.B."/>
            <person name="Carvalho D."/>
            <person name="Lery L."/>
            <person name="Bisch P."/>
            <person name="Rossle S.C."/>
            <person name="Urmenyi T."/>
            <person name="Kruger W.V."/>
            <person name="Martins O."/>
            <person name="Baldani J.I."/>
            <person name="Ferreira P.C."/>
        </authorList>
    </citation>
    <scope>NUCLEOTIDE SEQUENCE [LARGE SCALE GENOMIC DNA]</scope>
    <source>
        <strain evidence="2">ATCC 49037 / DSM 5601 / CCUG 37298 / CIP 103539 / LMG 7603 / PAl5</strain>
    </source>
</reference>
<name>A9HMY7_GLUDA</name>
<gene>
    <name evidence="1" type="ordered locus">GDI2425</name>
</gene>
<sequence>MKISAPTGSVLAGNQQIGTLVTDTRGVIEAYVFGPGIWWCIIFT</sequence>
<protein>
    <submittedName>
        <fullName evidence="1">Uncharacterized protein</fullName>
    </submittedName>
</protein>
<organism evidence="1 2">
    <name type="scientific">Gluconacetobacter diazotrophicus (strain ATCC 49037 / DSM 5601 / CCUG 37298 / CIP 103539 / LMG 7603 / PAl5)</name>
    <dbReference type="NCBI Taxonomy" id="272568"/>
    <lineage>
        <taxon>Bacteria</taxon>
        <taxon>Pseudomonadati</taxon>
        <taxon>Pseudomonadota</taxon>
        <taxon>Alphaproteobacteria</taxon>
        <taxon>Acetobacterales</taxon>
        <taxon>Acetobacteraceae</taxon>
        <taxon>Gluconacetobacter</taxon>
    </lineage>
</organism>
<evidence type="ECO:0000313" key="2">
    <source>
        <dbReference type="Proteomes" id="UP000001176"/>
    </source>
</evidence>
<dbReference type="EMBL" id="AM889285">
    <property type="protein sequence ID" value="CAP56368.1"/>
    <property type="molecule type" value="Genomic_DNA"/>
</dbReference>
<evidence type="ECO:0000313" key="1">
    <source>
        <dbReference type="EMBL" id="CAP56368.1"/>
    </source>
</evidence>
<accession>A9HMY7</accession>
<proteinExistence type="predicted"/>
<keyword evidence="2" id="KW-1185">Reference proteome</keyword>
<dbReference type="KEGG" id="gdi:GDI2425"/>